<evidence type="ECO:0000259" key="6">
    <source>
        <dbReference type="Pfam" id="PF00535"/>
    </source>
</evidence>
<evidence type="ECO:0000256" key="2">
    <source>
        <dbReference type="ARBA" id="ARBA00022475"/>
    </source>
</evidence>
<protein>
    <recommendedName>
        <fullName evidence="6">Glycosyltransferase 2-like domain-containing protein</fullName>
    </recommendedName>
</protein>
<evidence type="ECO:0000313" key="8">
    <source>
        <dbReference type="Proteomes" id="UP000190064"/>
    </source>
</evidence>
<evidence type="ECO:0000256" key="5">
    <source>
        <dbReference type="ARBA" id="ARBA00023136"/>
    </source>
</evidence>
<evidence type="ECO:0000313" key="7">
    <source>
        <dbReference type="EMBL" id="OOV88513.1"/>
    </source>
</evidence>
<reference evidence="7" key="1">
    <citation type="submission" date="2017-02" db="EMBL/GenBank/DDBJ databases">
        <title>Draft Genome Sequence of the Salt Water Bacterium Oceanospirillum linum ATCC 11336.</title>
        <authorList>
            <person name="Trachtenberg A.M."/>
            <person name="Carney J.G."/>
            <person name="Linnane J.D."/>
            <person name="Rheaume B.A."/>
            <person name="Pitts N.L."/>
            <person name="Mykles D.L."/>
            <person name="Maclea K.S."/>
        </authorList>
    </citation>
    <scope>NUCLEOTIDE SEQUENCE [LARGE SCALE GENOMIC DNA]</scope>
    <source>
        <strain evidence="7">ATCC 11336</strain>
    </source>
</reference>
<evidence type="ECO:0000256" key="3">
    <source>
        <dbReference type="ARBA" id="ARBA00022676"/>
    </source>
</evidence>
<dbReference type="InterPro" id="IPR001173">
    <property type="entry name" value="Glyco_trans_2-like"/>
</dbReference>
<dbReference type="EMBL" id="MTSD02000001">
    <property type="protein sequence ID" value="OOV88513.1"/>
    <property type="molecule type" value="Genomic_DNA"/>
</dbReference>
<dbReference type="RefSeq" id="WP_338012997.1">
    <property type="nucleotide sequence ID" value="NZ_FXTS01000001.1"/>
</dbReference>
<organism evidence="7 8">
    <name type="scientific">Oceanospirillum linum</name>
    <dbReference type="NCBI Taxonomy" id="966"/>
    <lineage>
        <taxon>Bacteria</taxon>
        <taxon>Pseudomonadati</taxon>
        <taxon>Pseudomonadota</taxon>
        <taxon>Gammaproteobacteria</taxon>
        <taxon>Oceanospirillales</taxon>
        <taxon>Oceanospirillaceae</taxon>
        <taxon>Oceanospirillum</taxon>
    </lineage>
</organism>
<evidence type="ECO:0000256" key="4">
    <source>
        <dbReference type="ARBA" id="ARBA00022679"/>
    </source>
</evidence>
<dbReference type="GO" id="GO:0005886">
    <property type="term" value="C:plasma membrane"/>
    <property type="evidence" value="ECO:0007669"/>
    <property type="project" value="UniProtKB-SubCell"/>
</dbReference>
<sequence length="181" mass="19819">MISVIIPVLNEADNVESFLRHLQPFRESGHELILVDGGSTDSTLSLAAPWVDRVLVSAAGRAQQMNAGAAVAKGNMLLFQHVDTILPDSAVCTLSSLGARSCWGRFDVCLSPGHWMFPVIAGLMNIRSRVTGIATGDQSIFVSRDLFDQVNGFPLQPLMEDIELSVRLKKKLHRSVSRTKY</sequence>
<gene>
    <name evidence="7" type="ORF">BTA35_0203140</name>
</gene>
<comment type="caution">
    <text evidence="7">The sequence shown here is derived from an EMBL/GenBank/DDBJ whole genome shotgun (WGS) entry which is preliminary data.</text>
</comment>
<dbReference type="NCBIfam" id="TIGR04283">
    <property type="entry name" value="glyco_like_mftF"/>
    <property type="match status" value="1"/>
</dbReference>
<keyword evidence="2" id="KW-1003">Cell membrane</keyword>
<evidence type="ECO:0000256" key="1">
    <source>
        <dbReference type="ARBA" id="ARBA00004236"/>
    </source>
</evidence>
<keyword evidence="4" id="KW-0808">Transferase</keyword>
<dbReference type="Pfam" id="PF00535">
    <property type="entry name" value="Glycos_transf_2"/>
    <property type="match status" value="1"/>
</dbReference>
<dbReference type="InterPro" id="IPR029044">
    <property type="entry name" value="Nucleotide-diphossugar_trans"/>
</dbReference>
<comment type="subcellular location">
    <subcellularLocation>
        <location evidence="1">Cell membrane</location>
    </subcellularLocation>
</comment>
<dbReference type="GO" id="GO:0016757">
    <property type="term" value="F:glycosyltransferase activity"/>
    <property type="evidence" value="ECO:0007669"/>
    <property type="project" value="UniProtKB-KW"/>
</dbReference>
<dbReference type="PANTHER" id="PTHR43646">
    <property type="entry name" value="GLYCOSYLTRANSFERASE"/>
    <property type="match status" value="1"/>
</dbReference>
<dbReference type="PANTHER" id="PTHR43646:SF2">
    <property type="entry name" value="GLYCOSYLTRANSFERASE 2-LIKE DOMAIN-CONTAINING PROTEIN"/>
    <property type="match status" value="1"/>
</dbReference>
<dbReference type="Gene3D" id="3.90.550.10">
    <property type="entry name" value="Spore Coat Polysaccharide Biosynthesis Protein SpsA, Chain A"/>
    <property type="match status" value="1"/>
</dbReference>
<keyword evidence="8" id="KW-1185">Reference proteome</keyword>
<keyword evidence="5" id="KW-0472">Membrane</keyword>
<dbReference type="Proteomes" id="UP000190064">
    <property type="component" value="Unassembled WGS sequence"/>
</dbReference>
<feature type="domain" description="Glycosyltransferase 2-like" evidence="6">
    <location>
        <begin position="3"/>
        <end position="91"/>
    </location>
</feature>
<dbReference type="AlphaFoldDB" id="A0A1T1HF99"/>
<dbReference type="STRING" id="966.BTA35_0203140"/>
<name>A0A1T1HF99_OCELI</name>
<dbReference type="SUPFAM" id="SSF53448">
    <property type="entry name" value="Nucleotide-diphospho-sugar transferases"/>
    <property type="match status" value="1"/>
</dbReference>
<accession>A0A1T1HF99</accession>
<keyword evidence="3" id="KW-0328">Glycosyltransferase</keyword>
<dbReference type="InterPro" id="IPR026461">
    <property type="entry name" value="Trfase_2_rSAM/seldom_assoc"/>
</dbReference>
<proteinExistence type="predicted"/>